<feature type="transmembrane region" description="Helical" evidence="1">
    <location>
        <begin position="132"/>
        <end position="151"/>
    </location>
</feature>
<sequence>MITNNIIAEEVEELKSLLSQGKAEIPSFWACLWPGVVLVLWNTLCAVISVDLVYLSGRYIFHVLIFPVGVSVIMLLGIASSRSLFLSVPKSFRLRSAIYGFFANKVAIYAVVYMLLIMVLAFYNRFFYGSPFPFAFMVVLITIFFGFIMNFDFGRYQLPLLTSAINSFKTDKVDK</sequence>
<feature type="transmembrane region" description="Helical" evidence="1">
    <location>
        <begin position="106"/>
        <end position="126"/>
    </location>
</feature>
<accession>A0AAJ1NUX4</accession>
<dbReference type="EMBL" id="JAOCBF010000032">
    <property type="protein sequence ID" value="MDH0965342.1"/>
    <property type="molecule type" value="Genomic_DNA"/>
</dbReference>
<feature type="transmembrane region" description="Helical" evidence="1">
    <location>
        <begin position="60"/>
        <end position="85"/>
    </location>
</feature>
<name>A0AAJ1NUX4_9ENTR</name>
<organism evidence="2 3">
    <name type="scientific">Klebsiella michiganensis</name>
    <dbReference type="NCBI Taxonomy" id="1134687"/>
    <lineage>
        <taxon>Bacteria</taxon>
        <taxon>Pseudomonadati</taxon>
        <taxon>Pseudomonadota</taxon>
        <taxon>Gammaproteobacteria</taxon>
        <taxon>Enterobacterales</taxon>
        <taxon>Enterobacteriaceae</taxon>
        <taxon>Klebsiella/Raoultella group</taxon>
        <taxon>Klebsiella</taxon>
    </lineage>
</organism>
<reference evidence="2" key="1">
    <citation type="submission" date="2022-09" db="EMBL/GenBank/DDBJ databases">
        <title>Intensive care unit water sources are persistently colonized with multi-drug resistant bacteria and are the site of extensive horizontal gene transfer of antibiotic resistance genes.</title>
        <authorList>
            <person name="Diorio-Toth L."/>
        </authorList>
    </citation>
    <scope>NUCLEOTIDE SEQUENCE</scope>
    <source>
        <strain evidence="2">GD03918</strain>
    </source>
</reference>
<gene>
    <name evidence="2" type="ORF">N5C89_21125</name>
</gene>
<evidence type="ECO:0000313" key="3">
    <source>
        <dbReference type="Proteomes" id="UP001159937"/>
    </source>
</evidence>
<dbReference type="AlphaFoldDB" id="A0AAJ1NUX4"/>
<feature type="transmembrane region" description="Helical" evidence="1">
    <location>
        <begin position="28"/>
        <end position="54"/>
    </location>
</feature>
<evidence type="ECO:0000256" key="1">
    <source>
        <dbReference type="SAM" id="Phobius"/>
    </source>
</evidence>
<evidence type="ECO:0000313" key="2">
    <source>
        <dbReference type="EMBL" id="MDH0965342.1"/>
    </source>
</evidence>
<protein>
    <submittedName>
        <fullName evidence="2">Conjugal transfer protein TraS</fullName>
    </submittedName>
</protein>
<keyword evidence="1" id="KW-0812">Transmembrane</keyword>
<proteinExistence type="predicted"/>
<keyword evidence="1" id="KW-1133">Transmembrane helix</keyword>
<dbReference type="Proteomes" id="UP001159937">
    <property type="component" value="Unassembled WGS sequence"/>
</dbReference>
<dbReference type="RefSeq" id="WP_064392535.1">
    <property type="nucleotide sequence ID" value="NZ_CAKLOQ010000004.1"/>
</dbReference>
<comment type="caution">
    <text evidence="2">The sequence shown here is derived from an EMBL/GenBank/DDBJ whole genome shotgun (WGS) entry which is preliminary data.</text>
</comment>
<keyword evidence="1" id="KW-0472">Membrane</keyword>